<organism evidence="2 3">
    <name type="scientific">Aminobacter ciceronei</name>
    <dbReference type="NCBI Taxonomy" id="150723"/>
    <lineage>
        <taxon>Bacteria</taxon>
        <taxon>Pseudomonadati</taxon>
        <taxon>Pseudomonadota</taxon>
        <taxon>Alphaproteobacteria</taxon>
        <taxon>Hyphomicrobiales</taxon>
        <taxon>Phyllobacteriaceae</taxon>
        <taxon>Aminobacter</taxon>
    </lineage>
</organism>
<dbReference type="Proteomes" id="UP000587524">
    <property type="component" value="Unassembled WGS sequence"/>
</dbReference>
<dbReference type="InterPro" id="IPR000668">
    <property type="entry name" value="Peptidase_C1A_C"/>
</dbReference>
<dbReference type="SUPFAM" id="SSF54001">
    <property type="entry name" value="Cysteine proteinases"/>
    <property type="match status" value="1"/>
</dbReference>
<gene>
    <name evidence="2" type="ORF">HNQ97_003780</name>
</gene>
<feature type="domain" description="Peptidase C1A papain C-terminal" evidence="1">
    <location>
        <begin position="164"/>
        <end position="204"/>
    </location>
</feature>
<keyword evidence="3" id="KW-1185">Reference proteome</keyword>
<evidence type="ECO:0000313" key="3">
    <source>
        <dbReference type="Proteomes" id="UP000587524"/>
    </source>
</evidence>
<dbReference type="InterPro" id="IPR038765">
    <property type="entry name" value="Papain-like_cys_pep_sf"/>
</dbReference>
<protein>
    <recommendedName>
        <fullName evidence="1">Peptidase C1A papain C-terminal domain-containing protein</fullName>
    </recommendedName>
</protein>
<proteinExistence type="predicted"/>
<evidence type="ECO:0000313" key="2">
    <source>
        <dbReference type="EMBL" id="MBA9021771.1"/>
    </source>
</evidence>
<comment type="caution">
    <text evidence="2">The sequence shown here is derived from an EMBL/GenBank/DDBJ whole genome shotgun (WGS) entry which is preliminary data.</text>
</comment>
<reference evidence="2 3" key="1">
    <citation type="submission" date="2020-08" db="EMBL/GenBank/DDBJ databases">
        <title>Genomic Encyclopedia of Type Strains, Phase IV (KMG-IV): sequencing the most valuable type-strain genomes for metagenomic binning, comparative biology and taxonomic classification.</title>
        <authorList>
            <person name="Goeker M."/>
        </authorList>
    </citation>
    <scope>NUCLEOTIDE SEQUENCE [LARGE SCALE GENOMIC DNA]</scope>
    <source>
        <strain evidence="2 3">DSM 17455</strain>
    </source>
</reference>
<evidence type="ECO:0000259" key="1">
    <source>
        <dbReference type="Pfam" id="PF00112"/>
    </source>
</evidence>
<dbReference type="EMBL" id="JACJHZ010000018">
    <property type="protein sequence ID" value="MBA9021771.1"/>
    <property type="molecule type" value="Genomic_DNA"/>
</dbReference>
<accession>A0ABR6CAL2</accession>
<name>A0ABR6CAL2_9HYPH</name>
<dbReference type="Gene3D" id="3.90.70.10">
    <property type="entry name" value="Cysteine proteinases"/>
    <property type="match status" value="1"/>
</dbReference>
<dbReference type="RefSeq" id="WP_182574974.1">
    <property type="nucleotide sequence ID" value="NZ_JACJHY010000018.1"/>
</dbReference>
<dbReference type="Pfam" id="PF00112">
    <property type="entry name" value="Peptidase_C1"/>
    <property type="match status" value="1"/>
</dbReference>
<sequence length="240" mass="25778">MTLNVLQDLRSSLGPVRDQGRRPTCLSFAASAVHEQARTDPDPLCVEWLFYHAAQRAGTGPREGTTIPDTRHILYDLGQPLESIWPYNGLPPSPTAWRPPAGVAALFRCGSDACGADLANIRDALDRSRPVVLALFVSGAFTAATTWLRTGAEIVLPNDSEPIDRQRGHAVVAVGHGRLGSENLILVRNSWGSAWGASGHAWVRDTYLSRRLFGGFSISEGEGDVLQSDAGGIDARARVG</sequence>